<reference evidence="1" key="2">
    <citation type="submission" date="2022-06" db="UniProtKB">
        <authorList>
            <consortium name="EnsemblMetazoa"/>
        </authorList>
    </citation>
    <scope>IDENTIFICATION</scope>
    <source>
        <strain evidence="1">DF5081</strain>
    </source>
</reference>
<evidence type="ECO:0000313" key="2">
    <source>
        <dbReference type="Proteomes" id="UP000005237"/>
    </source>
</evidence>
<dbReference type="EnsemblMetazoa" id="CJA40060.1">
    <property type="protein sequence ID" value="CJA40060.1"/>
    <property type="gene ID" value="WBGene00215908"/>
</dbReference>
<protein>
    <submittedName>
        <fullName evidence="1">Uncharacterized protein</fullName>
    </submittedName>
</protein>
<name>A0A8R1INS2_CAEJA</name>
<dbReference type="AlphaFoldDB" id="A0A8R1INS2"/>
<reference evidence="2" key="1">
    <citation type="submission" date="2010-08" db="EMBL/GenBank/DDBJ databases">
        <authorList>
            <consortium name="Caenorhabditis japonica Sequencing Consortium"/>
            <person name="Wilson R.K."/>
        </authorList>
    </citation>
    <scope>NUCLEOTIDE SEQUENCE [LARGE SCALE GENOMIC DNA]</scope>
    <source>
        <strain evidence="2">DF5081</strain>
    </source>
</reference>
<evidence type="ECO:0000313" key="1">
    <source>
        <dbReference type="EnsemblMetazoa" id="CJA40060.1"/>
    </source>
</evidence>
<sequence length="106" mass="12844">MWYCWHPYFKKPTIVSTIFEPSKDSDVQWLNETSASWRNYRDHQLPEDMPFDRLNAAIQKVEASKLKSILFAFLMRLLGIAVFDHTYRIVRHTFFWYSEIRSHLQT</sequence>
<proteinExistence type="predicted"/>
<keyword evidence="2" id="KW-1185">Reference proteome</keyword>
<accession>A0A8R1INS2</accession>
<organism evidence="1 2">
    <name type="scientific">Caenorhabditis japonica</name>
    <dbReference type="NCBI Taxonomy" id="281687"/>
    <lineage>
        <taxon>Eukaryota</taxon>
        <taxon>Metazoa</taxon>
        <taxon>Ecdysozoa</taxon>
        <taxon>Nematoda</taxon>
        <taxon>Chromadorea</taxon>
        <taxon>Rhabditida</taxon>
        <taxon>Rhabditina</taxon>
        <taxon>Rhabditomorpha</taxon>
        <taxon>Rhabditoidea</taxon>
        <taxon>Rhabditidae</taxon>
        <taxon>Peloderinae</taxon>
        <taxon>Caenorhabditis</taxon>
    </lineage>
</organism>
<dbReference type="Proteomes" id="UP000005237">
    <property type="component" value="Unassembled WGS sequence"/>
</dbReference>